<comment type="caution">
    <text evidence="2">The sequence shown here is derived from an EMBL/GenBank/DDBJ whole genome shotgun (WGS) entry which is preliminary data.</text>
</comment>
<name>A0A2W5UQH0_9CORY</name>
<evidence type="ECO:0000256" key="1">
    <source>
        <dbReference type="SAM" id="Phobius"/>
    </source>
</evidence>
<dbReference type="Proteomes" id="UP000249432">
    <property type="component" value="Unassembled WGS sequence"/>
</dbReference>
<accession>A0A2W5UQH0</accession>
<dbReference type="EMBL" id="QFRA01000006">
    <property type="protein sequence ID" value="PZR05464.1"/>
    <property type="molecule type" value="Genomic_DNA"/>
</dbReference>
<organism evidence="2 3">
    <name type="scientific">Corynebacterium kroppenstedtii</name>
    <dbReference type="NCBI Taxonomy" id="161879"/>
    <lineage>
        <taxon>Bacteria</taxon>
        <taxon>Bacillati</taxon>
        <taxon>Actinomycetota</taxon>
        <taxon>Actinomycetes</taxon>
        <taxon>Mycobacteriales</taxon>
        <taxon>Corynebacteriaceae</taxon>
        <taxon>Corynebacterium</taxon>
    </lineage>
</organism>
<gene>
    <name evidence="2" type="ORF">DI525_04060</name>
</gene>
<evidence type="ECO:0000313" key="2">
    <source>
        <dbReference type="EMBL" id="PZR05464.1"/>
    </source>
</evidence>
<keyword evidence="1" id="KW-0812">Transmembrane</keyword>
<reference evidence="2 3" key="1">
    <citation type="submission" date="2017-08" db="EMBL/GenBank/DDBJ databases">
        <title>Infants hospitalized years apart are colonized by the same room-sourced microbial strains.</title>
        <authorList>
            <person name="Brooks B."/>
            <person name="Olm M.R."/>
            <person name="Firek B.A."/>
            <person name="Baker R."/>
            <person name="Thomas B.C."/>
            <person name="Morowitz M.J."/>
            <person name="Banfield J.F."/>
        </authorList>
    </citation>
    <scope>NUCLEOTIDE SEQUENCE [LARGE SCALE GENOMIC DNA]</scope>
    <source>
        <strain evidence="2">S2_003_000_R1_3</strain>
    </source>
</reference>
<feature type="transmembrane region" description="Helical" evidence="1">
    <location>
        <begin position="69"/>
        <end position="90"/>
    </location>
</feature>
<protein>
    <submittedName>
        <fullName evidence="2">Uncharacterized protein</fullName>
    </submittedName>
</protein>
<dbReference type="RefSeq" id="WP_303734513.1">
    <property type="nucleotide sequence ID" value="NZ_CAKZHK010000008.1"/>
</dbReference>
<keyword evidence="1" id="KW-1133">Transmembrane helix</keyword>
<keyword evidence="1" id="KW-0472">Membrane</keyword>
<evidence type="ECO:0000313" key="3">
    <source>
        <dbReference type="Proteomes" id="UP000249432"/>
    </source>
</evidence>
<proteinExistence type="predicted"/>
<dbReference type="AlphaFoldDB" id="A0A2W5UQH0"/>
<sequence length="94" mass="10500">MEMIHDMSHSVPPGGEVMTRDEEVLKSMVDHPAGRRIRSDGDELDMALIDMANEAYEDNRGRFRWSWGLVGRAVVGVATIAVLFIDLIWLGTVS</sequence>